<evidence type="ECO:0000256" key="1">
    <source>
        <dbReference type="SAM" id="MobiDB-lite"/>
    </source>
</evidence>
<comment type="caution">
    <text evidence="2">The sequence shown here is derived from an EMBL/GenBank/DDBJ whole genome shotgun (WGS) entry which is preliminary data.</text>
</comment>
<proteinExistence type="predicted"/>
<name>M6V9Q6_9LEPT</name>
<dbReference type="EMBL" id="AKWD02000064">
    <property type="protein sequence ID" value="EMO51786.1"/>
    <property type="molecule type" value="Genomic_DNA"/>
</dbReference>
<feature type="compositionally biased region" description="Basic residues" evidence="1">
    <location>
        <begin position="40"/>
        <end position="49"/>
    </location>
</feature>
<evidence type="ECO:0000313" key="2">
    <source>
        <dbReference type="EMBL" id="EMO51786.1"/>
    </source>
</evidence>
<organism evidence="2 3">
    <name type="scientific">Leptospira noguchii</name>
    <dbReference type="NCBI Taxonomy" id="28182"/>
    <lineage>
        <taxon>Bacteria</taxon>
        <taxon>Pseudomonadati</taxon>
        <taxon>Spirochaetota</taxon>
        <taxon>Spirochaetia</taxon>
        <taxon>Leptospirales</taxon>
        <taxon>Leptospiraceae</taxon>
        <taxon>Leptospira</taxon>
    </lineage>
</organism>
<dbReference type="AlphaFoldDB" id="M6V9Q6"/>
<gene>
    <name evidence="2" type="ORF">LEP1GSC172_2503</name>
</gene>
<feature type="region of interest" description="Disordered" evidence="1">
    <location>
        <begin position="18"/>
        <end position="49"/>
    </location>
</feature>
<dbReference type="Proteomes" id="UP000012112">
    <property type="component" value="Unassembled WGS sequence"/>
</dbReference>
<accession>M6V9Q6</accession>
<sequence length="49" mass="5453">MNFSLDIGPQFYKKITSASDPSDANAVTFPTENVTEAKRSRGRARSFRS</sequence>
<evidence type="ECO:0000313" key="3">
    <source>
        <dbReference type="Proteomes" id="UP000012112"/>
    </source>
</evidence>
<reference evidence="2 3" key="1">
    <citation type="submission" date="2013-01" db="EMBL/GenBank/DDBJ databases">
        <authorList>
            <person name="Harkins D.M."/>
            <person name="Durkin A.S."/>
            <person name="Brinkac L.M."/>
            <person name="Haft D.H."/>
            <person name="Selengut J.D."/>
            <person name="Sanka R."/>
            <person name="DePew J."/>
            <person name="Purushe J."/>
            <person name="Matthias M.A."/>
            <person name="Vinetz J.M."/>
            <person name="Sutton G.G."/>
            <person name="Nierman W.C."/>
            <person name="Fouts D.E."/>
        </authorList>
    </citation>
    <scope>NUCLEOTIDE SEQUENCE [LARGE SCALE GENOMIC DNA]</scope>
    <source>
        <strain evidence="2 3">HAI1536</strain>
    </source>
</reference>
<protein>
    <submittedName>
        <fullName evidence="2">Uncharacterized protein</fullName>
    </submittedName>
</protein>